<evidence type="ECO:0000256" key="3">
    <source>
        <dbReference type="ARBA" id="ARBA00022723"/>
    </source>
</evidence>
<evidence type="ECO:0000256" key="11">
    <source>
        <dbReference type="HAMAP-Rule" id="MF_01633"/>
    </source>
</evidence>
<dbReference type="KEGG" id="pani:DCO16_01325"/>
<feature type="binding site" evidence="11">
    <location>
        <position position="209"/>
    </location>
    <ligand>
        <name>Zn(2+)</name>
        <dbReference type="ChEBI" id="CHEBI:29105"/>
    </ligand>
</feature>
<sequence>MSQLSAAFQNIAPRKPHAPAVILFSGGLDSSTILALAKDLAYAPYVLSVSYGQRHSSELAAAKHIAKKMGVIRHEVVHLDLTRFGGSALTDASIDIPTTPGKDQEIPVTYVPARNTILLSLALGWAESLGGLDIFYGANAVDYSGYPDCRPDYVASFEAMANLATKAGVEAIKPESRFRVHAPIISMTKAEIIHLGTTLGVDYSQTVSCYQANDLGEACGECESCRLRKIGFQQADLSDPTRYQLRSN</sequence>
<dbReference type="GO" id="GO:0008270">
    <property type="term" value="F:zinc ion binding"/>
    <property type="evidence" value="ECO:0007669"/>
    <property type="project" value="UniProtKB-UniRule"/>
</dbReference>
<dbReference type="InterPro" id="IPR018317">
    <property type="entry name" value="QueC"/>
</dbReference>
<feature type="binding site" evidence="11">
    <location>
        <position position="222"/>
    </location>
    <ligand>
        <name>Zn(2+)</name>
        <dbReference type="ChEBI" id="CHEBI:29105"/>
    </ligand>
</feature>
<keyword evidence="5 11" id="KW-0671">Queuosine biosynthesis</keyword>
<dbReference type="CDD" id="cd01995">
    <property type="entry name" value="QueC-like"/>
    <property type="match status" value="1"/>
</dbReference>
<keyword evidence="7 11" id="KW-0067">ATP-binding</keyword>
<dbReference type="Pfam" id="PF06508">
    <property type="entry name" value="QueC"/>
    <property type="match status" value="1"/>
</dbReference>
<dbReference type="NCBIfam" id="TIGR00364">
    <property type="entry name" value="7-cyano-7-deazaguanine synthase QueC"/>
    <property type="match status" value="1"/>
</dbReference>
<comment type="function">
    <text evidence="11">Catalyzes the ATP-dependent conversion of 7-carboxy-7-deazaguanine (CDG) to 7-cyano-7-deazaguanine (preQ(0)).</text>
</comment>
<dbReference type="PANTHER" id="PTHR42914">
    <property type="entry name" value="7-CYANO-7-DEAZAGUANINE SYNTHASE"/>
    <property type="match status" value="1"/>
</dbReference>
<keyword evidence="3 11" id="KW-0479">Metal-binding</keyword>
<name>A0A6M9PQT7_9BURK</name>
<dbReference type="SUPFAM" id="SSF52402">
    <property type="entry name" value="Adenine nucleotide alpha hydrolases-like"/>
    <property type="match status" value="1"/>
</dbReference>
<evidence type="ECO:0000256" key="10">
    <source>
        <dbReference type="ARBA" id="ARBA00047890"/>
    </source>
</evidence>
<dbReference type="GO" id="GO:0008616">
    <property type="term" value="P:tRNA queuosine(34) biosynthetic process"/>
    <property type="evidence" value="ECO:0007669"/>
    <property type="project" value="UniProtKB-UniRule"/>
</dbReference>
<evidence type="ECO:0000313" key="12">
    <source>
        <dbReference type="EMBL" id="QKM61838.1"/>
    </source>
</evidence>
<evidence type="ECO:0000256" key="9">
    <source>
        <dbReference type="ARBA" id="ARBA00039149"/>
    </source>
</evidence>
<feature type="binding site" evidence="11">
    <location>
        <begin position="24"/>
        <end position="34"/>
    </location>
    <ligand>
        <name>ATP</name>
        <dbReference type="ChEBI" id="CHEBI:30616"/>
    </ligand>
</feature>
<comment type="catalytic activity">
    <reaction evidence="10 11">
        <text>7-carboxy-7-carbaguanine + NH4(+) + 2 ATP = 7-cyano-7-carbaguanine + 2 AMP + 2 diphosphate + 2 H(+)</text>
        <dbReference type="Rhea" id="RHEA:27982"/>
        <dbReference type="ChEBI" id="CHEBI:15378"/>
        <dbReference type="ChEBI" id="CHEBI:28938"/>
        <dbReference type="ChEBI" id="CHEBI:30616"/>
        <dbReference type="ChEBI" id="CHEBI:33019"/>
        <dbReference type="ChEBI" id="CHEBI:45075"/>
        <dbReference type="ChEBI" id="CHEBI:61036"/>
        <dbReference type="ChEBI" id="CHEBI:456215"/>
        <dbReference type="EC" id="6.3.4.20"/>
    </reaction>
</comment>
<evidence type="ECO:0000256" key="6">
    <source>
        <dbReference type="ARBA" id="ARBA00022833"/>
    </source>
</evidence>
<dbReference type="UniPathway" id="UPA00391"/>
<keyword evidence="6 11" id="KW-0862">Zinc</keyword>
<dbReference type="EMBL" id="CP028941">
    <property type="protein sequence ID" value="QKM61838.1"/>
    <property type="molecule type" value="Genomic_DNA"/>
</dbReference>
<comment type="cofactor">
    <cofactor evidence="11">
        <name>Zn(2+)</name>
        <dbReference type="ChEBI" id="CHEBI:29105"/>
    </cofactor>
    <text evidence="11">Binds 1 zinc ion per subunit.</text>
</comment>
<evidence type="ECO:0000256" key="4">
    <source>
        <dbReference type="ARBA" id="ARBA00022741"/>
    </source>
</evidence>
<evidence type="ECO:0000256" key="8">
    <source>
        <dbReference type="ARBA" id="ARBA00037993"/>
    </source>
</evidence>
<dbReference type="GO" id="GO:0016879">
    <property type="term" value="F:ligase activity, forming carbon-nitrogen bonds"/>
    <property type="evidence" value="ECO:0007669"/>
    <property type="project" value="UniProtKB-UniRule"/>
</dbReference>
<dbReference type="AlphaFoldDB" id="A0A6M9PQT7"/>
<evidence type="ECO:0000256" key="5">
    <source>
        <dbReference type="ARBA" id="ARBA00022785"/>
    </source>
</evidence>
<feature type="binding site" evidence="11">
    <location>
        <position position="219"/>
    </location>
    <ligand>
        <name>Zn(2+)</name>
        <dbReference type="ChEBI" id="CHEBI:29105"/>
    </ligand>
</feature>
<accession>A0A6M9PQT7</accession>
<dbReference type="Gene3D" id="3.40.50.620">
    <property type="entry name" value="HUPs"/>
    <property type="match status" value="1"/>
</dbReference>
<dbReference type="RefSeq" id="WP_173941993.1">
    <property type="nucleotide sequence ID" value="NZ_CBCSCD010000002.1"/>
</dbReference>
<dbReference type="EC" id="6.3.4.20" evidence="9 11"/>
<organism evidence="12 13">
    <name type="scientific">Polynucleobacter antarcticus</name>
    <dbReference type="NCBI Taxonomy" id="1743162"/>
    <lineage>
        <taxon>Bacteria</taxon>
        <taxon>Pseudomonadati</taxon>
        <taxon>Pseudomonadota</taxon>
        <taxon>Betaproteobacteria</taxon>
        <taxon>Burkholderiales</taxon>
        <taxon>Burkholderiaceae</taxon>
        <taxon>Polynucleobacter</taxon>
    </lineage>
</organism>
<evidence type="ECO:0000313" key="13">
    <source>
        <dbReference type="Proteomes" id="UP000500806"/>
    </source>
</evidence>
<keyword evidence="2 11" id="KW-0436">Ligase</keyword>
<dbReference type="GO" id="GO:0005524">
    <property type="term" value="F:ATP binding"/>
    <property type="evidence" value="ECO:0007669"/>
    <property type="project" value="UniProtKB-UniRule"/>
</dbReference>
<dbReference type="InterPro" id="IPR014729">
    <property type="entry name" value="Rossmann-like_a/b/a_fold"/>
</dbReference>
<dbReference type="HAMAP" id="MF_01633">
    <property type="entry name" value="QueC"/>
    <property type="match status" value="1"/>
</dbReference>
<protein>
    <recommendedName>
        <fullName evidence="9 11">7-cyano-7-deazaguanine synthase</fullName>
        <ecNumber evidence="9 11">6.3.4.20</ecNumber>
    </recommendedName>
    <alternativeName>
        <fullName evidence="11">7-cyano-7-carbaguanine synthase</fullName>
    </alternativeName>
    <alternativeName>
        <fullName evidence="11">PreQ(0) synthase</fullName>
    </alternativeName>
    <alternativeName>
        <fullName evidence="11">Queuosine biosynthesis protein QueC</fullName>
    </alternativeName>
</protein>
<dbReference type="Proteomes" id="UP000500806">
    <property type="component" value="Chromosome"/>
</dbReference>
<keyword evidence="13" id="KW-1185">Reference proteome</keyword>
<dbReference type="PANTHER" id="PTHR42914:SF1">
    <property type="entry name" value="7-CYANO-7-DEAZAGUANINE SYNTHASE"/>
    <property type="match status" value="1"/>
</dbReference>
<gene>
    <name evidence="11 12" type="primary">queC</name>
    <name evidence="12" type="ORF">DCO16_01325</name>
</gene>
<reference evidence="12 13" key="1">
    <citation type="submission" date="2018-04" db="EMBL/GenBank/DDBJ databases">
        <title>Polynucleobacter sp. LimPoW16 genome.</title>
        <authorList>
            <person name="Hahn M.W."/>
        </authorList>
    </citation>
    <scope>NUCLEOTIDE SEQUENCE [LARGE SCALE GENOMIC DNA]</scope>
    <source>
        <strain evidence="12 13">LimPoW16</strain>
    </source>
</reference>
<evidence type="ECO:0000256" key="7">
    <source>
        <dbReference type="ARBA" id="ARBA00022840"/>
    </source>
</evidence>
<evidence type="ECO:0000256" key="2">
    <source>
        <dbReference type="ARBA" id="ARBA00022598"/>
    </source>
</evidence>
<evidence type="ECO:0000256" key="1">
    <source>
        <dbReference type="ARBA" id="ARBA00005061"/>
    </source>
</evidence>
<comment type="similarity">
    <text evidence="8 11">Belongs to the QueC family.</text>
</comment>
<comment type="pathway">
    <text evidence="1 11">Purine metabolism; 7-cyano-7-deazaguanine biosynthesis.</text>
</comment>
<feature type="binding site" evidence="11">
    <location>
        <position position="225"/>
    </location>
    <ligand>
        <name>Zn(2+)</name>
        <dbReference type="ChEBI" id="CHEBI:29105"/>
    </ligand>
</feature>
<keyword evidence="4 11" id="KW-0547">Nucleotide-binding</keyword>
<proteinExistence type="inferred from homology"/>
<dbReference type="PIRSF" id="PIRSF006293">
    <property type="entry name" value="ExsB"/>
    <property type="match status" value="1"/>
</dbReference>